<feature type="domain" description="DUF306" evidence="1">
    <location>
        <begin position="70"/>
        <end position="170"/>
    </location>
</feature>
<proteinExistence type="predicted"/>
<organism evidence="2 3">
    <name type="scientific">Hymenobacter elongatus</name>
    <dbReference type="NCBI Taxonomy" id="877208"/>
    <lineage>
        <taxon>Bacteria</taxon>
        <taxon>Pseudomonadati</taxon>
        <taxon>Bacteroidota</taxon>
        <taxon>Cytophagia</taxon>
        <taxon>Cytophagales</taxon>
        <taxon>Hymenobacteraceae</taxon>
        <taxon>Hymenobacter</taxon>
    </lineage>
</organism>
<dbReference type="PANTHER" id="PTHR35535:SF2">
    <property type="entry name" value="DUF306 DOMAIN-CONTAINING PROTEIN"/>
    <property type="match status" value="1"/>
</dbReference>
<dbReference type="OrthoDB" id="5348860at2"/>
<accession>A0A4Z0PRA9</accession>
<dbReference type="Gene3D" id="2.40.128.270">
    <property type="match status" value="1"/>
</dbReference>
<evidence type="ECO:0000313" key="3">
    <source>
        <dbReference type="Proteomes" id="UP000297739"/>
    </source>
</evidence>
<dbReference type="InterPro" id="IPR038670">
    <property type="entry name" value="HslJ-like_sf"/>
</dbReference>
<reference evidence="2 3" key="1">
    <citation type="submission" date="2019-04" db="EMBL/GenBank/DDBJ databases">
        <authorList>
            <person name="Feng G."/>
            <person name="Zhang J."/>
            <person name="Zhu H."/>
        </authorList>
    </citation>
    <scope>NUCLEOTIDE SEQUENCE [LARGE SCALE GENOMIC DNA]</scope>
    <source>
        <strain evidence="2 3">JCM 17223</strain>
    </source>
</reference>
<dbReference type="PANTHER" id="PTHR35535">
    <property type="entry name" value="HEAT SHOCK PROTEIN HSLJ"/>
    <property type="match status" value="1"/>
</dbReference>
<dbReference type="Proteomes" id="UP000297739">
    <property type="component" value="Unassembled WGS sequence"/>
</dbReference>
<keyword evidence="3" id="KW-1185">Reference proteome</keyword>
<dbReference type="InterPro" id="IPR053147">
    <property type="entry name" value="Hsp_HslJ-like"/>
</dbReference>
<dbReference type="AlphaFoldDB" id="A0A4Z0PRA9"/>
<protein>
    <submittedName>
        <fullName evidence="2">META domain-containing protein</fullName>
    </submittedName>
</protein>
<dbReference type="EMBL" id="SRLD01000005">
    <property type="protein sequence ID" value="TGE18954.1"/>
    <property type="molecule type" value="Genomic_DNA"/>
</dbReference>
<name>A0A4Z0PRA9_9BACT</name>
<evidence type="ECO:0000313" key="2">
    <source>
        <dbReference type="EMBL" id="TGE18954.1"/>
    </source>
</evidence>
<comment type="caution">
    <text evidence="2">The sequence shown here is derived from an EMBL/GenBank/DDBJ whole genome shotgun (WGS) entry which is preliminary data.</text>
</comment>
<evidence type="ECO:0000259" key="1">
    <source>
        <dbReference type="Pfam" id="PF03724"/>
    </source>
</evidence>
<gene>
    <name evidence="2" type="ORF">E5J99_04215</name>
</gene>
<dbReference type="InterPro" id="IPR005184">
    <property type="entry name" value="DUF306_Meta_HslJ"/>
</dbReference>
<dbReference type="Pfam" id="PF03724">
    <property type="entry name" value="META"/>
    <property type="match status" value="1"/>
</dbReference>
<sequence length="185" mass="19985">MRGSRNDLSGKESRCYFRTTIIHPCSMAMLLSDCFRPAAALVLLATTACSFDLSERPNAADTGKATVVASALRNVRWELRELAGQPAAAAVQQPFLVLRDTRSRAEGRANCNRFSGPYTLLALGRLRLGPLVTTRSSCPELAAEGAFLQALNRAQRYRISGNMLSLYAADTLGPPLARLQAVAAE</sequence>